<protein>
    <submittedName>
        <fullName evidence="1">Uncharacterized protein</fullName>
    </submittedName>
</protein>
<evidence type="ECO:0000313" key="1">
    <source>
        <dbReference type="EMBL" id="DAE04290.1"/>
    </source>
</evidence>
<name>A0A8S5PBE3_9CAUD</name>
<accession>A0A8S5PBE3</accession>
<reference evidence="1" key="1">
    <citation type="journal article" date="2021" name="Proc. Natl. Acad. Sci. U.S.A.">
        <title>A Catalog of Tens of Thousands of Viruses from Human Metagenomes Reveals Hidden Associations with Chronic Diseases.</title>
        <authorList>
            <person name="Tisza M.J."/>
            <person name="Buck C.B."/>
        </authorList>
    </citation>
    <scope>NUCLEOTIDE SEQUENCE</scope>
    <source>
        <strain evidence="1">CtFPV8</strain>
    </source>
</reference>
<organism evidence="1">
    <name type="scientific">Myoviridae sp. ctFPV8</name>
    <dbReference type="NCBI Taxonomy" id="2825068"/>
    <lineage>
        <taxon>Viruses</taxon>
        <taxon>Duplodnaviria</taxon>
        <taxon>Heunggongvirae</taxon>
        <taxon>Uroviricota</taxon>
        <taxon>Caudoviricetes</taxon>
    </lineage>
</organism>
<sequence length="31" mass="3518">MSYVPFLTALKRLFSSSVLKSPKSDICRSQQ</sequence>
<dbReference type="EMBL" id="BK015385">
    <property type="protein sequence ID" value="DAE04290.1"/>
    <property type="molecule type" value="Genomic_DNA"/>
</dbReference>
<proteinExistence type="predicted"/>